<accession>A0A818AJ85</accession>
<dbReference type="AlphaFoldDB" id="A0A818AJ85"/>
<evidence type="ECO:0000313" key="6">
    <source>
        <dbReference type="Proteomes" id="UP000663865"/>
    </source>
</evidence>
<reference evidence="3" key="1">
    <citation type="submission" date="2021-02" db="EMBL/GenBank/DDBJ databases">
        <authorList>
            <person name="Nowell W R."/>
        </authorList>
    </citation>
    <scope>NUCLEOTIDE SEQUENCE</scope>
</reference>
<organism evidence="3 6">
    <name type="scientific">Rotaria socialis</name>
    <dbReference type="NCBI Taxonomy" id="392032"/>
    <lineage>
        <taxon>Eukaryota</taxon>
        <taxon>Metazoa</taxon>
        <taxon>Spiralia</taxon>
        <taxon>Gnathifera</taxon>
        <taxon>Rotifera</taxon>
        <taxon>Eurotatoria</taxon>
        <taxon>Bdelloidea</taxon>
        <taxon>Philodinida</taxon>
        <taxon>Philodinidae</taxon>
        <taxon>Rotaria</taxon>
    </lineage>
</organism>
<name>A0A818AJ85_9BILA</name>
<gene>
    <name evidence="3" type="ORF">KIK155_LOCUS8458</name>
    <name evidence="2" type="ORF">LUA448_LOCUS9794</name>
    <name evidence="4" type="ORF">QYT958_LOCUS31777</name>
    <name evidence="5" type="ORF">TOA249_LOCUS33333</name>
</gene>
<comment type="caution">
    <text evidence="3">The sequence shown here is derived from an EMBL/GenBank/DDBJ whole genome shotgun (WGS) entry which is preliminary data.</text>
</comment>
<dbReference type="Proteomes" id="UP000663838">
    <property type="component" value="Unassembled WGS sequence"/>
</dbReference>
<dbReference type="EMBL" id="CAJOBR010020237">
    <property type="protein sequence ID" value="CAF4927465.1"/>
    <property type="molecule type" value="Genomic_DNA"/>
</dbReference>
<protein>
    <submittedName>
        <fullName evidence="3">Uncharacterized protein</fullName>
    </submittedName>
</protein>
<evidence type="ECO:0000256" key="1">
    <source>
        <dbReference type="SAM" id="Phobius"/>
    </source>
</evidence>
<keyword evidence="1" id="KW-0812">Transmembrane</keyword>
<evidence type="ECO:0000313" key="2">
    <source>
        <dbReference type="EMBL" id="CAF3319502.1"/>
    </source>
</evidence>
<sequence>MVLCTYSFLCGEVDVKFDTKYDNNHNELKQLLAEHKTFTPTNWTHYAYLIMLIVGAVVFIIVFVYVYRCCWPMVKLIHRAQQHKNRIKKSLPSPPPYSQPPYTHTQNQFGNQILQHNNSSVLPQRHEPTSSIQLSPSLIV</sequence>
<dbReference type="EMBL" id="CAJNYV010001114">
    <property type="protein sequence ID" value="CAF3404776.1"/>
    <property type="molecule type" value="Genomic_DNA"/>
</dbReference>
<dbReference type="Proteomes" id="UP000663848">
    <property type="component" value="Unassembled WGS sequence"/>
</dbReference>
<dbReference type="EMBL" id="CAJOBS010010362">
    <property type="protein sequence ID" value="CAF4940543.1"/>
    <property type="molecule type" value="Genomic_DNA"/>
</dbReference>
<evidence type="ECO:0000313" key="5">
    <source>
        <dbReference type="EMBL" id="CAF4940543.1"/>
    </source>
</evidence>
<evidence type="ECO:0000313" key="3">
    <source>
        <dbReference type="EMBL" id="CAF3404776.1"/>
    </source>
</evidence>
<dbReference type="Proteomes" id="UP000663833">
    <property type="component" value="Unassembled WGS sequence"/>
</dbReference>
<keyword evidence="1" id="KW-1133">Transmembrane helix</keyword>
<dbReference type="EMBL" id="CAJNYD010001124">
    <property type="protein sequence ID" value="CAF3319502.1"/>
    <property type="molecule type" value="Genomic_DNA"/>
</dbReference>
<keyword evidence="1" id="KW-0472">Membrane</keyword>
<proteinExistence type="predicted"/>
<dbReference type="Proteomes" id="UP000663865">
    <property type="component" value="Unassembled WGS sequence"/>
</dbReference>
<evidence type="ECO:0000313" key="4">
    <source>
        <dbReference type="EMBL" id="CAF4927465.1"/>
    </source>
</evidence>
<feature type="transmembrane region" description="Helical" evidence="1">
    <location>
        <begin position="46"/>
        <end position="67"/>
    </location>
</feature>